<gene>
    <name evidence="1" type="ORF">HUK38_05770</name>
</gene>
<accession>A0A839HHV2</accession>
<dbReference type="EMBL" id="JABVCQ010000009">
    <property type="protein sequence ID" value="MBB1125742.1"/>
    <property type="molecule type" value="Genomic_DNA"/>
</dbReference>
<protein>
    <submittedName>
        <fullName evidence="1">Sulfur reduction protein DsrJ</fullName>
    </submittedName>
</protein>
<dbReference type="InterPro" id="IPR036280">
    <property type="entry name" value="Multihaem_cyt_sf"/>
</dbReference>
<name>A0A839HHV2_9GAMM</name>
<proteinExistence type="predicted"/>
<dbReference type="Gene3D" id="3.90.10.10">
    <property type="entry name" value="Cytochrome C3"/>
    <property type="match status" value="1"/>
</dbReference>
<dbReference type="AlphaFoldDB" id="A0A839HHV2"/>
<reference evidence="1 2" key="1">
    <citation type="journal article" date="2020" name="Arch. Microbiol.">
        <title>The genome sequence of the giant phototrophic gammaproteobacterium Thiospirillum jenense gives insight into its physiological properties and phylogenetic relationships.</title>
        <authorList>
            <person name="Imhoff J.F."/>
            <person name="Meyer T.E."/>
            <person name="Kyndt J.A."/>
        </authorList>
    </citation>
    <scope>NUCLEOTIDE SEQUENCE [LARGE SCALE GENOMIC DNA]</scope>
    <source>
        <strain evidence="1 2">DSM 216</strain>
    </source>
</reference>
<evidence type="ECO:0000313" key="1">
    <source>
        <dbReference type="EMBL" id="MBB1125742.1"/>
    </source>
</evidence>
<comment type="caution">
    <text evidence="1">The sequence shown here is derived from an EMBL/GenBank/DDBJ whole genome shotgun (WGS) entry which is preliminary data.</text>
</comment>
<dbReference type="Proteomes" id="UP000548632">
    <property type="component" value="Unassembled WGS sequence"/>
</dbReference>
<organism evidence="1 2">
    <name type="scientific">Thiospirillum jenense</name>
    <dbReference type="NCBI Taxonomy" id="1653858"/>
    <lineage>
        <taxon>Bacteria</taxon>
        <taxon>Pseudomonadati</taxon>
        <taxon>Pseudomonadota</taxon>
        <taxon>Gammaproteobacteria</taxon>
        <taxon>Chromatiales</taxon>
        <taxon>Chromatiaceae</taxon>
        <taxon>Thiospirillum</taxon>
    </lineage>
</organism>
<dbReference type="RefSeq" id="WP_182583368.1">
    <property type="nucleotide sequence ID" value="NZ_JABVCQ010000009.1"/>
</dbReference>
<dbReference type="SUPFAM" id="SSF48695">
    <property type="entry name" value="Multiheme cytochromes"/>
    <property type="match status" value="1"/>
</dbReference>
<sequence>MAVTTPHFKFTGIAVCILAFFSQILFSQPTLAADRIGEYVVPSSRAAQVKQCVEPADHMRRYHMELIQHQRDATVRHGIRSTKYSLSNCISCHTGHTAAGAPIAINATGQFCNACHAAAAVTLNCFDCHATIPSGEGWNHEVAQQLLLLPPVSEGAE</sequence>
<evidence type="ECO:0000313" key="2">
    <source>
        <dbReference type="Proteomes" id="UP000548632"/>
    </source>
</evidence>
<keyword evidence="2" id="KW-1185">Reference proteome</keyword>